<evidence type="ECO:0000313" key="1">
    <source>
        <dbReference type="EMBL" id="KAJ0215223.1"/>
    </source>
</evidence>
<proteinExistence type="predicted"/>
<keyword evidence="2" id="KW-1185">Reference proteome</keyword>
<dbReference type="PANTHER" id="PTHR36617:SF5">
    <property type="entry name" value="OS05G0421675 PROTEIN"/>
    <property type="match status" value="1"/>
</dbReference>
<dbReference type="PANTHER" id="PTHR36617">
    <property type="entry name" value="PROTEIN, PUTATIVE-RELATED"/>
    <property type="match status" value="1"/>
</dbReference>
<dbReference type="EMBL" id="NBSK02000003">
    <property type="protein sequence ID" value="KAJ0215223.1"/>
    <property type="molecule type" value="Genomic_DNA"/>
</dbReference>
<gene>
    <name evidence="1" type="ORF">LSAT_V11C300132620</name>
</gene>
<dbReference type="Proteomes" id="UP000235145">
    <property type="component" value="Unassembled WGS sequence"/>
</dbReference>
<name>A0A9R1W1C8_LACSA</name>
<reference evidence="1 2" key="1">
    <citation type="journal article" date="2017" name="Nat. Commun.">
        <title>Genome assembly with in vitro proximity ligation data and whole-genome triplication in lettuce.</title>
        <authorList>
            <person name="Reyes-Chin-Wo S."/>
            <person name="Wang Z."/>
            <person name="Yang X."/>
            <person name="Kozik A."/>
            <person name="Arikit S."/>
            <person name="Song C."/>
            <person name="Xia L."/>
            <person name="Froenicke L."/>
            <person name="Lavelle D.O."/>
            <person name="Truco M.J."/>
            <person name="Xia R."/>
            <person name="Zhu S."/>
            <person name="Xu C."/>
            <person name="Xu H."/>
            <person name="Xu X."/>
            <person name="Cox K."/>
            <person name="Korf I."/>
            <person name="Meyers B.C."/>
            <person name="Michelmore R.W."/>
        </authorList>
    </citation>
    <scope>NUCLEOTIDE SEQUENCE [LARGE SCALE GENOMIC DNA]</scope>
    <source>
        <strain evidence="2">cv. Salinas</strain>
        <tissue evidence="1">Seedlings</tissue>
    </source>
</reference>
<comment type="caution">
    <text evidence="1">The sequence shown here is derived from an EMBL/GenBank/DDBJ whole genome shotgun (WGS) entry which is preliminary data.</text>
</comment>
<accession>A0A9R1W1C8</accession>
<organism evidence="1 2">
    <name type="scientific">Lactuca sativa</name>
    <name type="common">Garden lettuce</name>
    <dbReference type="NCBI Taxonomy" id="4236"/>
    <lineage>
        <taxon>Eukaryota</taxon>
        <taxon>Viridiplantae</taxon>
        <taxon>Streptophyta</taxon>
        <taxon>Embryophyta</taxon>
        <taxon>Tracheophyta</taxon>
        <taxon>Spermatophyta</taxon>
        <taxon>Magnoliopsida</taxon>
        <taxon>eudicotyledons</taxon>
        <taxon>Gunneridae</taxon>
        <taxon>Pentapetalae</taxon>
        <taxon>asterids</taxon>
        <taxon>campanulids</taxon>
        <taxon>Asterales</taxon>
        <taxon>Asteraceae</taxon>
        <taxon>Cichorioideae</taxon>
        <taxon>Cichorieae</taxon>
        <taxon>Lactucinae</taxon>
        <taxon>Lactuca</taxon>
    </lineage>
</organism>
<protein>
    <recommendedName>
        <fullName evidence="3">Reverse transcriptase zinc-binding domain-containing protein</fullName>
    </recommendedName>
</protein>
<evidence type="ECO:0008006" key="3">
    <source>
        <dbReference type="Google" id="ProtNLM"/>
    </source>
</evidence>
<sequence length="100" mass="11932">MNSVLRGLPFYYFVFFKSPKKVIELLESITRNLRSSESRLKNLFMRHLEDGKDTFFWKDKWCGALDLKHKYSKLYKTESNKNCKVNDCILSRGEVVLDWS</sequence>
<dbReference type="AlphaFoldDB" id="A0A9R1W1C8"/>
<evidence type="ECO:0000313" key="2">
    <source>
        <dbReference type="Proteomes" id="UP000235145"/>
    </source>
</evidence>